<comment type="caution">
    <text evidence="2">The sequence shown here is derived from an EMBL/GenBank/DDBJ whole genome shotgun (WGS) entry which is preliminary data.</text>
</comment>
<name>A0A9J6BLI4_POLVA</name>
<dbReference type="AlphaFoldDB" id="A0A9J6BLI4"/>
<feature type="compositionally biased region" description="Polar residues" evidence="1">
    <location>
        <begin position="39"/>
        <end position="62"/>
    </location>
</feature>
<feature type="compositionally biased region" description="Low complexity" evidence="1">
    <location>
        <begin position="81"/>
        <end position="98"/>
    </location>
</feature>
<keyword evidence="3" id="KW-1185">Reference proteome</keyword>
<dbReference type="Proteomes" id="UP001107558">
    <property type="component" value="Chromosome 3"/>
</dbReference>
<evidence type="ECO:0000313" key="2">
    <source>
        <dbReference type="EMBL" id="KAG5670724.1"/>
    </source>
</evidence>
<organism evidence="2 3">
    <name type="scientific">Polypedilum vanderplanki</name>
    <name type="common">Sleeping chironomid midge</name>
    <dbReference type="NCBI Taxonomy" id="319348"/>
    <lineage>
        <taxon>Eukaryota</taxon>
        <taxon>Metazoa</taxon>
        <taxon>Ecdysozoa</taxon>
        <taxon>Arthropoda</taxon>
        <taxon>Hexapoda</taxon>
        <taxon>Insecta</taxon>
        <taxon>Pterygota</taxon>
        <taxon>Neoptera</taxon>
        <taxon>Endopterygota</taxon>
        <taxon>Diptera</taxon>
        <taxon>Nematocera</taxon>
        <taxon>Chironomoidea</taxon>
        <taxon>Chironomidae</taxon>
        <taxon>Chironominae</taxon>
        <taxon>Polypedilum</taxon>
        <taxon>Polypedilum</taxon>
    </lineage>
</organism>
<protein>
    <submittedName>
        <fullName evidence="2">Uncharacterized protein</fullName>
    </submittedName>
</protein>
<gene>
    <name evidence="2" type="ORF">PVAND_000968</name>
</gene>
<evidence type="ECO:0000313" key="3">
    <source>
        <dbReference type="Proteomes" id="UP001107558"/>
    </source>
</evidence>
<proteinExistence type="predicted"/>
<feature type="region of interest" description="Disordered" evidence="1">
    <location>
        <begin position="1"/>
        <end position="107"/>
    </location>
</feature>
<dbReference type="EMBL" id="JADBJN010000003">
    <property type="protein sequence ID" value="KAG5670724.1"/>
    <property type="molecule type" value="Genomic_DNA"/>
</dbReference>
<accession>A0A9J6BLI4</accession>
<evidence type="ECO:0000256" key="1">
    <source>
        <dbReference type="SAM" id="MobiDB-lite"/>
    </source>
</evidence>
<reference evidence="2" key="1">
    <citation type="submission" date="2021-03" db="EMBL/GenBank/DDBJ databases">
        <title>Chromosome level genome of the anhydrobiotic midge Polypedilum vanderplanki.</title>
        <authorList>
            <person name="Yoshida Y."/>
            <person name="Kikawada T."/>
            <person name="Gusev O."/>
        </authorList>
    </citation>
    <scope>NUCLEOTIDE SEQUENCE</scope>
    <source>
        <strain evidence="2">NIAS01</strain>
        <tissue evidence="2">Whole body or cell culture</tissue>
    </source>
</reference>
<sequence>MNSPPPNSNGLTPVTFPPKNLGANTISSALNAHAGSGLNGNVPSNISGPKPFSYTQQSSAISQPPMAGPKSPSSYPPPAQPTWTPSSAAAPFSTSAPKPVGPVQGVY</sequence>